<dbReference type="GO" id="GO:0005829">
    <property type="term" value="C:cytosol"/>
    <property type="evidence" value="ECO:0007669"/>
    <property type="project" value="TreeGrafter"/>
</dbReference>
<dbReference type="InterPro" id="IPR046346">
    <property type="entry name" value="Aminoacid_DH-like_N_sf"/>
</dbReference>
<keyword evidence="6" id="KW-1185">Reference proteome</keyword>
<dbReference type="GO" id="GO:0009073">
    <property type="term" value="P:aromatic amino acid family biosynthetic process"/>
    <property type="evidence" value="ECO:0007669"/>
    <property type="project" value="UniProtKB-KW"/>
</dbReference>
<keyword evidence="3" id="KW-0028">Amino-acid biosynthesis</keyword>
<dbReference type="SUPFAM" id="SSF53223">
    <property type="entry name" value="Aminoacid dehydrogenase-like, N-terminal domain"/>
    <property type="match status" value="1"/>
</dbReference>
<evidence type="ECO:0000256" key="1">
    <source>
        <dbReference type="ARBA" id="ARBA00004871"/>
    </source>
</evidence>
<keyword evidence="2" id="KW-0560">Oxidoreductase</keyword>
<gene>
    <name evidence="5" type="ORF">LX87_00728</name>
</gene>
<dbReference type="CDD" id="cd01065">
    <property type="entry name" value="NAD_bind_Shikimate_DH"/>
    <property type="match status" value="1"/>
</dbReference>
<dbReference type="GO" id="GO:0009423">
    <property type="term" value="P:chorismate biosynthetic process"/>
    <property type="evidence" value="ECO:0007669"/>
    <property type="project" value="TreeGrafter"/>
</dbReference>
<comment type="pathway">
    <text evidence="1">Metabolic intermediate biosynthesis; chorismate biosynthesis; chorismate from D-erythrose 4-phosphate and phosphoenolpyruvate: step 4/7.</text>
</comment>
<evidence type="ECO:0000256" key="2">
    <source>
        <dbReference type="ARBA" id="ARBA00023002"/>
    </source>
</evidence>
<dbReference type="OrthoDB" id="9792692at2"/>
<dbReference type="SUPFAM" id="SSF51735">
    <property type="entry name" value="NAD(P)-binding Rossmann-fold domains"/>
    <property type="match status" value="1"/>
</dbReference>
<dbReference type="GO" id="GO:0050661">
    <property type="term" value="F:NADP binding"/>
    <property type="evidence" value="ECO:0007669"/>
    <property type="project" value="TreeGrafter"/>
</dbReference>
<evidence type="ECO:0000259" key="4">
    <source>
        <dbReference type="Pfam" id="PF08501"/>
    </source>
</evidence>
<keyword evidence="3" id="KW-0057">Aromatic amino acid biosynthesis</keyword>
<dbReference type="Gene3D" id="3.40.50.10860">
    <property type="entry name" value="Leucine Dehydrogenase, chain A, domain 1"/>
    <property type="match status" value="1"/>
</dbReference>
<dbReference type="InterPro" id="IPR036291">
    <property type="entry name" value="NAD(P)-bd_dom_sf"/>
</dbReference>
<dbReference type="InterPro" id="IPR013708">
    <property type="entry name" value="Shikimate_DH-bd_N"/>
</dbReference>
<evidence type="ECO:0000313" key="6">
    <source>
        <dbReference type="Proteomes" id="UP000248790"/>
    </source>
</evidence>
<dbReference type="GO" id="GO:0004764">
    <property type="term" value="F:shikimate 3-dehydrogenase (NADP+) activity"/>
    <property type="evidence" value="ECO:0007669"/>
    <property type="project" value="InterPro"/>
</dbReference>
<dbReference type="PANTHER" id="PTHR21089">
    <property type="entry name" value="SHIKIMATE DEHYDROGENASE"/>
    <property type="match status" value="1"/>
</dbReference>
<proteinExistence type="predicted"/>
<dbReference type="RefSeq" id="WP_111626795.1">
    <property type="nucleotide sequence ID" value="NZ_QLMC01000001.1"/>
</dbReference>
<evidence type="ECO:0000256" key="3">
    <source>
        <dbReference type="ARBA" id="ARBA00023141"/>
    </source>
</evidence>
<name>A0A327X8P3_LARAB</name>
<reference evidence="5 6" key="1">
    <citation type="submission" date="2018-06" db="EMBL/GenBank/DDBJ databases">
        <title>Genomic Encyclopedia of Archaeal and Bacterial Type Strains, Phase II (KMG-II): from individual species to whole genera.</title>
        <authorList>
            <person name="Goeker M."/>
        </authorList>
    </citation>
    <scope>NUCLEOTIDE SEQUENCE [LARGE SCALE GENOMIC DNA]</scope>
    <source>
        <strain evidence="5 6">DSM 21851</strain>
    </source>
</reference>
<dbReference type="GO" id="GO:0019632">
    <property type="term" value="P:shikimate metabolic process"/>
    <property type="evidence" value="ECO:0007669"/>
    <property type="project" value="TreeGrafter"/>
</dbReference>
<sequence>MHRYGLIGYPLTHSFSQKYFTEKFEKEGIPDSRYDLFELPDLTAFPQLIASTPDLVGLNVTIPHKQAIIPFLDELDPASAGRIGAVNTIRILRDGRKIGYNTDYYGFRLSLEQWLQSLDLLPASLQALVLGNGGAAKAVIAALGDLQIRYRLVSRQQTAEALSYESISPEILDEYRLIINTSPVGTYPRVEASPAIPYGMLTRGHLLYDLVYNPAETRFLQQGREHGAATHNGLPMLYLQAEKAWEIWNL</sequence>
<evidence type="ECO:0000313" key="5">
    <source>
        <dbReference type="EMBL" id="RAK02608.1"/>
    </source>
</evidence>
<dbReference type="PANTHER" id="PTHR21089:SF1">
    <property type="entry name" value="BIFUNCTIONAL 3-DEHYDROQUINATE DEHYDRATASE_SHIKIMATE DEHYDROGENASE, CHLOROPLASTIC"/>
    <property type="match status" value="1"/>
</dbReference>
<protein>
    <submittedName>
        <fullName evidence="5">Shikimate dehydrogenase</fullName>
    </submittedName>
</protein>
<dbReference type="Proteomes" id="UP000248790">
    <property type="component" value="Unassembled WGS sequence"/>
</dbReference>
<dbReference type="AlphaFoldDB" id="A0A327X8P3"/>
<comment type="caution">
    <text evidence="5">The sequence shown here is derived from an EMBL/GenBank/DDBJ whole genome shotgun (WGS) entry which is preliminary data.</text>
</comment>
<dbReference type="InterPro" id="IPR022893">
    <property type="entry name" value="Shikimate_DH_fam"/>
</dbReference>
<dbReference type="EMBL" id="QLMC01000001">
    <property type="protein sequence ID" value="RAK02608.1"/>
    <property type="molecule type" value="Genomic_DNA"/>
</dbReference>
<accession>A0A327X8P3</accession>
<organism evidence="5 6">
    <name type="scientific">Larkinella arboricola</name>
    <dbReference type="NCBI Taxonomy" id="643671"/>
    <lineage>
        <taxon>Bacteria</taxon>
        <taxon>Pseudomonadati</taxon>
        <taxon>Bacteroidota</taxon>
        <taxon>Cytophagia</taxon>
        <taxon>Cytophagales</taxon>
        <taxon>Spirosomataceae</taxon>
        <taxon>Larkinella</taxon>
    </lineage>
</organism>
<dbReference type="Pfam" id="PF08501">
    <property type="entry name" value="Shikimate_dh_N"/>
    <property type="match status" value="1"/>
</dbReference>
<dbReference type="Gene3D" id="3.40.50.720">
    <property type="entry name" value="NAD(P)-binding Rossmann-like Domain"/>
    <property type="match status" value="1"/>
</dbReference>
<feature type="domain" description="Shikimate dehydrogenase substrate binding N-terminal" evidence="4">
    <location>
        <begin position="6"/>
        <end position="89"/>
    </location>
</feature>